<evidence type="ECO:0000313" key="1">
    <source>
        <dbReference type="EMBL" id="KAJ0099218.1"/>
    </source>
</evidence>
<proteinExistence type="predicted"/>
<keyword evidence="2" id="KW-1185">Reference proteome</keyword>
<protein>
    <submittedName>
        <fullName evidence="1">Uncharacterized protein</fullName>
    </submittedName>
</protein>
<accession>A0ACC1BK34</accession>
<dbReference type="Proteomes" id="UP001164250">
    <property type="component" value="Chromosome 4"/>
</dbReference>
<dbReference type="EMBL" id="CM047900">
    <property type="protein sequence ID" value="KAJ0099218.1"/>
    <property type="molecule type" value="Genomic_DNA"/>
</dbReference>
<sequence length="233" mass="25203">MVKGEAGEKDEQVEEVTCKMIVGRWFGKVVEKIESESGGGAQVRVLAKDQIPGSFPAVKKVLLSVSSCVQDSRRVDAANTNVTKRPGMMHHGNSMPASMELLHQRGYAPGKGGSIVRTFQNETGASIKIADVVPDSDEIQSRDTLLLRMLLCVWHSRIAEIGFEPGNAVVAQLLVHSQQIGCLLGRGGYMISEMRDTGASIRVFPREQAPKCGSPNDEVVQHLLAEVNVNNPG</sequence>
<reference evidence="2" key="1">
    <citation type="journal article" date="2023" name="G3 (Bethesda)">
        <title>Genome assembly and association tests identify interacting loci associated with vigor, precocity, and sex in interspecific pistachio rootstocks.</title>
        <authorList>
            <person name="Palmer W."/>
            <person name="Jacygrad E."/>
            <person name="Sagayaradj S."/>
            <person name="Cavanaugh K."/>
            <person name="Han R."/>
            <person name="Bertier L."/>
            <person name="Beede B."/>
            <person name="Kafkas S."/>
            <person name="Golino D."/>
            <person name="Preece J."/>
            <person name="Michelmore R."/>
        </authorList>
    </citation>
    <scope>NUCLEOTIDE SEQUENCE [LARGE SCALE GENOMIC DNA]</scope>
</reference>
<evidence type="ECO:0000313" key="2">
    <source>
        <dbReference type="Proteomes" id="UP001164250"/>
    </source>
</evidence>
<gene>
    <name evidence="1" type="ORF">Patl1_22215</name>
</gene>
<name>A0ACC1BK34_9ROSI</name>
<organism evidence="1 2">
    <name type="scientific">Pistacia atlantica</name>
    <dbReference type="NCBI Taxonomy" id="434234"/>
    <lineage>
        <taxon>Eukaryota</taxon>
        <taxon>Viridiplantae</taxon>
        <taxon>Streptophyta</taxon>
        <taxon>Embryophyta</taxon>
        <taxon>Tracheophyta</taxon>
        <taxon>Spermatophyta</taxon>
        <taxon>Magnoliopsida</taxon>
        <taxon>eudicotyledons</taxon>
        <taxon>Gunneridae</taxon>
        <taxon>Pentapetalae</taxon>
        <taxon>rosids</taxon>
        <taxon>malvids</taxon>
        <taxon>Sapindales</taxon>
        <taxon>Anacardiaceae</taxon>
        <taxon>Pistacia</taxon>
    </lineage>
</organism>
<comment type="caution">
    <text evidence="1">The sequence shown here is derived from an EMBL/GenBank/DDBJ whole genome shotgun (WGS) entry which is preliminary data.</text>
</comment>